<dbReference type="eggNOG" id="COG1453">
    <property type="taxonomic scope" value="Bacteria"/>
</dbReference>
<keyword evidence="4" id="KW-1185">Reference proteome</keyword>
<keyword evidence="1" id="KW-0732">Signal</keyword>
<dbReference type="InterPro" id="IPR023210">
    <property type="entry name" value="NADP_OxRdtase_dom"/>
</dbReference>
<organism evidence="3 4">
    <name type="scientific">Singulisphaera acidiphila (strain ATCC BAA-1392 / DSM 18658 / VKM B-2454 / MOB10)</name>
    <dbReference type="NCBI Taxonomy" id="886293"/>
    <lineage>
        <taxon>Bacteria</taxon>
        <taxon>Pseudomonadati</taxon>
        <taxon>Planctomycetota</taxon>
        <taxon>Planctomycetia</taxon>
        <taxon>Isosphaerales</taxon>
        <taxon>Isosphaeraceae</taxon>
        <taxon>Singulisphaera</taxon>
    </lineage>
</organism>
<dbReference type="InterPro" id="IPR053135">
    <property type="entry name" value="AKR2_Oxidoreductase"/>
</dbReference>
<evidence type="ECO:0000256" key="1">
    <source>
        <dbReference type="SAM" id="SignalP"/>
    </source>
</evidence>
<dbReference type="SUPFAM" id="SSF51430">
    <property type="entry name" value="NAD(P)-linked oxidoreductase"/>
    <property type="match status" value="1"/>
</dbReference>
<sequence length="414" mass="45635">MAYEEMDSSTNRRTFLQTTGALATASAMSLAPTASAQDAAAKTGAMPTRPLGKTGVNITLLDQGAVRSESLDRLFRAAFASGIRVFDTAKVYGTEPAFKKWFEQVPEIRKQIFLVTKDMPKGPGEMMKMVDERLASLGTDYIDLFFIHGLGDEHSLDDAMNFVKSQEFKETAEAIRKSGKAKFVGFSTHHKDRAQIIQAAADGGIVDAIMLQYSPWLDKDSPLNKALDACWKKGIGLITMKQIAGKRFGDKYNGNILDDVQRKVPMLAERNLTPFQGLLHAIWTDERISASCVSMKNTDQIRENTDAARRFEPVKTTDILQLRDAVLASGQTLCADCDGRCSVAAGTQAELGNLTRFLTYHEHHGHRAEARRQFADMTDAARDWAGADLEAAREACPGKLDFAKLLPEVNRHLA</sequence>
<dbReference type="HOGENOM" id="CLU_023205_3_3_0"/>
<dbReference type="InterPro" id="IPR006311">
    <property type="entry name" value="TAT_signal"/>
</dbReference>
<dbReference type="RefSeq" id="WP_015243680.1">
    <property type="nucleotide sequence ID" value="NC_019892.1"/>
</dbReference>
<dbReference type="GO" id="GO:0016491">
    <property type="term" value="F:oxidoreductase activity"/>
    <property type="evidence" value="ECO:0007669"/>
    <property type="project" value="InterPro"/>
</dbReference>
<dbReference type="Pfam" id="PF00248">
    <property type="entry name" value="Aldo_ket_red"/>
    <property type="match status" value="1"/>
</dbReference>
<feature type="domain" description="NADP-dependent oxidoreductase" evidence="2">
    <location>
        <begin position="64"/>
        <end position="308"/>
    </location>
</feature>
<dbReference type="EMBL" id="CP003364">
    <property type="protein sequence ID" value="AGA24495.1"/>
    <property type="molecule type" value="Genomic_DNA"/>
</dbReference>
<feature type="chain" id="PRO_5003940034" evidence="1">
    <location>
        <begin position="37"/>
        <end position="414"/>
    </location>
</feature>
<evidence type="ECO:0000313" key="3">
    <source>
        <dbReference type="EMBL" id="AGA24495.1"/>
    </source>
</evidence>
<reference evidence="3 4" key="1">
    <citation type="submission" date="2012-02" db="EMBL/GenBank/DDBJ databases">
        <title>Complete sequence of chromosome of Singulisphaera acidiphila DSM 18658.</title>
        <authorList>
            <consortium name="US DOE Joint Genome Institute (JGI-PGF)"/>
            <person name="Lucas S."/>
            <person name="Copeland A."/>
            <person name="Lapidus A."/>
            <person name="Glavina del Rio T."/>
            <person name="Dalin E."/>
            <person name="Tice H."/>
            <person name="Bruce D."/>
            <person name="Goodwin L."/>
            <person name="Pitluck S."/>
            <person name="Peters L."/>
            <person name="Ovchinnikova G."/>
            <person name="Chertkov O."/>
            <person name="Kyrpides N."/>
            <person name="Mavromatis K."/>
            <person name="Ivanova N."/>
            <person name="Brettin T."/>
            <person name="Detter J.C."/>
            <person name="Han C."/>
            <person name="Larimer F."/>
            <person name="Land M."/>
            <person name="Hauser L."/>
            <person name="Markowitz V."/>
            <person name="Cheng J.-F."/>
            <person name="Hugenholtz P."/>
            <person name="Woyke T."/>
            <person name="Wu D."/>
            <person name="Tindall B."/>
            <person name="Pomrenke H."/>
            <person name="Brambilla E."/>
            <person name="Klenk H.-P."/>
            <person name="Eisen J.A."/>
        </authorList>
    </citation>
    <scope>NUCLEOTIDE SEQUENCE [LARGE SCALE GENOMIC DNA]</scope>
    <source>
        <strain evidence="4">ATCC BAA-1392 / DSM 18658 / VKM B-2454 / MOB10</strain>
    </source>
</reference>
<dbReference type="KEGG" id="saci:Sinac_0033"/>
<dbReference type="PANTHER" id="PTHR43312:SF1">
    <property type="entry name" value="NADP-DEPENDENT OXIDOREDUCTASE DOMAIN-CONTAINING PROTEIN"/>
    <property type="match status" value="1"/>
</dbReference>
<dbReference type="InterPro" id="IPR036812">
    <property type="entry name" value="NAD(P)_OxRdtase_dom_sf"/>
</dbReference>
<proteinExistence type="predicted"/>
<gene>
    <name evidence="3" type="ordered locus">Sinac_0033</name>
</gene>
<protein>
    <submittedName>
        <fullName evidence="3">Putative oxidoreductase of aldo/keto reductase family</fullName>
    </submittedName>
</protein>
<dbReference type="PROSITE" id="PS51318">
    <property type="entry name" value="TAT"/>
    <property type="match status" value="1"/>
</dbReference>
<dbReference type="Proteomes" id="UP000010798">
    <property type="component" value="Chromosome"/>
</dbReference>
<accession>L0D6K3</accession>
<dbReference type="STRING" id="886293.Sinac_0033"/>
<feature type="signal peptide" evidence="1">
    <location>
        <begin position="1"/>
        <end position="36"/>
    </location>
</feature>
<dbReference type="PANTHER" id="PTHR43312">
    <property type="entry name" value="D-THREO-ALDOSE 1-DEHYDROGENASE"/>
    <property type="match status" value="1"/>
</dbReference>
<name>L0D6K3_SINAD</name>
<evidence type="ECO:0000259" key="2">
    <source>
        <dbReference type="Pfam" id="PF00248"/>
    </source>
</evidence>
<dbReference type="Gene3D" id="3.20.20.100">
    <property type="entry name" value="NADP-dependent oxidoreductase domain"/>
    <property type="match status" value="1"/>
</dbReference>
<evidence type="ECO:0000313" key="4">
    <source>
        <dbReference type="Proteomes" id="UP000010798"/>
    </source>
</evidence>
<dbReference type="InterPro" id="IPR020471">
    <property type="entry name" value="AKR"/>
</dbReference>
<dbReference type="OrthoDB" id="253560at2"/>
<dbReference type="PRINTS" id="PR00069">
    <property type="entry name" value="ALDKETRDTASE"/>
</dbReference>
<dbReference type="AlphaFoldDB" id="L0D6K3"/>